<evidence type="ECO:0000313" key="2">
    <source>
        <dbReference type="Proteomes" id="UP000010105"/>
    </source>
</evidence>
<dbReference type="HOGENOM" id="CLU_573273_0_0_4"/>
<dbReference type="PATRIC" id="fig|1229205.11.peg.3895"/>
<dbReference type="EMBL" id="CP003863">
    <property type="protein sequence ID" value="AFT87547.1"/>
    <property type="molecule type" value="Genomic_DNA"/>
</dbReference>
<dbReference type="Proteomes" id="UP000010105">
    <property type="component" value="Chromosome 1"/>
</dbReference>
<name>K0DS54_9BURK</name>
<gene>
    <name evidence="1" type="ORF">BUPH_03815</name>
</gene>
<dbReference type="GeneID" id="27798804"/>
<dbReference type="KEGG" id="bpx:BUPH_03815"/>
<dbReference type="InterPro" id="IPR025048">
    <property type="entry name" value="DUF3987"/>
</dbReference>
<evidence type="ECO:0008006" key="3">
    <source>
        <dbReference type="Google" id="ProtNLM"/>
    </source>
</evidence>
<dbReference type="AlphaFoldDB" id="K0DS54"/>
<protein>
    <recommendedName>
        <fullName evidence="3">DUF3987 domain-containing protein</fullName>
    </recommendedName>
</protein>
<accession>K0DS54</accession>
<reference evidence="1 2" key="1">
    <citation type="journal article" date="2012" name="J. Bacteriol.">
        <title>Complete Genome Sequence of Burkholderia phenoliruptrix BR3459a (CLA1), a Heat-Tolerant, Nitrogen-Fixing Symbiont of Mimosa flocculosa.</title>
        <authorList>
            <person name="de Oliveira Cunha C."/>
            <person name="Goda Zuleta L.F."/>
            <person name="Paula de Almeida L.G."/>
            <person name="Prioli Ciapina L."/>
            <person name="Lustrino Borges W."/>
            <person name="Pitard R.M."/>
            <person name="Baldani J.I."/>
            <person name="Straliotto R."/>
            <person name="de Faria S.M."/>
            <person name="Hungria M."/>
            <person name="Sousa Cavada B."/>
            <person name="Mercante F.M."/>
            <person name="Ribeiro de Vasconcelos A.T."/>
        </authorList>
    </citation>
    <scope>NUCLEOTIDE SEQUENCE [LARGE SCALE GENOMIC DNA]</scope>
    <source>
        <strain evidence="1 2">BR3459a</strain>
    </source>
</reference>
<sequence>MSGNSVPLHALSKKQRALVEAVARTATFATMFAGVIDTHTANAVAPCAKAKWNGRLIGLAAYIGIGGASGVGKSPAAEPSMNHRRALITAHDTETLAAWQEHKGRMTAWHAEYAGNQRAIGKLASKGLPPNDAFASRLVELEQSRPKAPPSPPRTLERFTFAAVKEQTDQNRALLIAPDEGSAFLPELGKDLIGLLCSSWSGIPISFSRRGTGVTMVDPKITMVVPIQPDRLLAFWRTPQGRHALEIGLFARFLWYIADPSIVEPAPTSLPDVLALAEMQEFLGRCEDYFHEQIRLQQVGWDGQKILTFSPRAGRALESADRRIGSIRLEGASSSEMASLNKLHEQIIRYAARHHEFEGEEGPITAERVECAEEIALWSYENISRLINSEAQAPSRTDEDADRLHELLFRDLRVRDKIPEDVLRERAFNIGMASQGQFRKALAKLCAQEEVCAKDGMVHLNRRDSVGHILGRGGVH</sequence>
<dbReference type="Pfam" id="PF13148">
    <property type="entry name" value="DUF3987"/>
    <property type="match status" value="1"/>
</dbReference>
<evidence type="ECO:0000313" key="1">
    <source>
        <dbReference type="EMBL" id="AFT87547.1"/>
    </source>
</evidence>
<proteinExistence type="predicted"/>
<dbReference type="RefSeq" id="WP_015004062.1">
    <property type="nucleotide sequence ID" value="NC_018695.1"/>
</dbReference>
<organism evidence="1 2">
    <name type="scientific">Paraburkholderia phenoliruptrix BR3459a</name>
    <dbReference type="NCBI Taxonomy" id="1229205"/>
    <lineage>
        <taxon>Bacteria</taxon>
        <taxon>Pseudomonadati</taxon>
        <taxon>Pseudomonadota</taxon>
        <taxon>Betaproteobacteria</taxon>
        <taxon>Burkholderiales</taxon>
        <taxon>Burkholderiaceae</taxon>
        <taxon>Paraburkholderia</taxon>
    </lineage>
</organism>